<evidence type="ECO:0000313" key="5">
    <source>
        <dbReference type="Proteomes" id="UP000824469"/>
    </source>
</evidence>
<gene>
    <name evidence="4" type="ORF">KI387_010750</name>
</gene>
<reference evidence="4 5" key="1">
    <citation type="journal article" date="2021" name="Nat. Plants">
        <title>The Taxus genome provides insights into paclitaxel biosynthesis.</title>
        <authorList>
            <person name="Xiong X."/>
            <person name="Gou J."/>
            <person name="Liao Q."/>
            <person name="Li Y."/>
            <person name="Zhou Q."/>
            <person name="Bi G."/>
            <person name="Li C."/>
            <person name="Du R."/>
            <person name="Wang X."/>
            <person name="Sun T."/>
            <person name="Guo L."/>
            <person name="Liang H."/>
            <person name="Lu P."/>
            <person name="Wu Y."/>
            <person name="Zhang Z."/>
            <person name="Ro D.K."/>
            <person name="Shang Y."/>
            <person name="Huang S."/>
            <person name="Yan J."/>
        </authorList>
    </citation>
    <scope>NUCLEOTIDE SEQUENCE [LARGE SCALE GENOMIC DNA]</scope>
    <source>
        <strain evidence="4">Ta-2019</strain>
    </source>
</reference>
<keyword evidence="5" id="KW-1185">Reference proteome</keyword>
<keyword evidence="2" id="KW-0472">Membrane</keyword>
<feature type="region of interest" description="Disordered" evidence="1">
    <location>
        <begin position="177"/>
        <end position="200"/>
    </location>
</feature>
<dbReference type="PANTHER" id="PTHR33646:SF2">
    <property type="entry name" value="F20H23.8 PROTEIN"/>
    <property type="match status" value="1"/>
</dbReference>
<feature type="domain" description="DUF6821" evidence="3">
    <location>
        <begin position="210"/>
        <end position="313"/>
    </location>
</feature>
<dbReference type="PANTHER" id="PTHR33646">
    <property type="entry name" value="GB|AAF00631.1"/>
    <property type="match status" value="1"/>
</dbReference>
<accession>A0AA38FLW1</accession>
<feature type="compositionally biased region" description="Low complexity" evidence="1">
    <location>
        <begin position="177"/>
        <end position="199"/>
    </location>
</feature>
<dbReference type="Pfam" id="PF20705">
    <property type="entry name" value="DUF6821"/>
    <property type="match status" value="1"/>
</dbReference>
<feature type="transmembrane region" description="Helical" evidence="2">
    <location>
        <begin position="227"/>
        <end position="245"/>
    </location>
</feature>
<evidence type="ECO:0000313" key="4">
    <source>
        <dbReference type="EMBL" id="KAH9306346.1"/>
    </source>
</evidence>
<dbReference type="InterPro" id="IPR049224">
    <property type="entry name" value="DUF6821"/>
</dbReference>
<evidence type="ECO:0000256" key="1">
    <source>
        <dbReference type="SAM" id="MobiDB-lite"/>
    </source>
</evidence>
<dbReference type="OMA" id="PIDRSME"/>
<organism evidence="4 5">
    <name type="scientific">Taxus chinensis</name>
    <name type="common">Chinese yew</name>
    <name type="synonym">Taxus wallichiana var. chinensis</name>
    <dbReference type="NCBI Taxonomy" id="29808"/>
    <lineage>
        <taxon>Eukaryota</taxon>
        <taxon>Viridiplantae</taxon>
        <taxon>Streptophyta</taxon>
        <taxon>Embryophyta</taxon>
        <taxon>Tracheophyta</taxon>
        <taxon>Spermatophyta</taxon>
        <taxon>Pinopsida</taxon>
        <taxon>Pinidae</taxon>
        <taxon>Conifers II</taxon>
        <taxon>Cupressales</taxon>
        <taxon>Taxaceae</taxon>
        <taxon>Taxus</taxon>
    </lineage>
</organism>
<name>A0AA38FLW1_TAXCH</name>
<protein>
    <recommendedName>
        <fullName evidence="3">DUF6821 domain-containing protein</fullName>
    </recommendedName>
</protein>
<keyword evidence="2" id="KW-0812">Transmembrane</keyword>
<evidence type="ECO:0000256" key="2">
    <source>
        <dbReference type="SAM" id="Phobius"/>
    </source>
</evidence>
<evidence type="ECO:0000259" key="3">
    <source>
        <dbReference type="Pfam" id="PF20705"/>
    </source>
</evidence>
<comment type="caution">
    <text evidence="4">The sequence shown here is derived from an EMBL/GenBank/DDBJ whole genome shotgun (WGS) entry which is preliminary data.</text>
</comment>
<dbReference type="InterPro" id="IPR045883">
    <property type="entry name" value="At4g13530-like"/>
</dbReference>
<dbReference type="EMBL" id="JAHRHJ020000008">
    <property type="protein sequence ID" value="KAH9306346.1"/>
    <property type="molecule type" value="Genomic_DNA"/>
</dbReference>
<proteinExistence type="predicted"/>
<dbReference type="Proteomes" id="UP000824469">
    <property type="component" value="Unassembled WGS sequence"/>
</dbReference>
<sequence>MGCEEQAYRDDWEVLEINSVPSSIRGEDEDDEDQCFPVEIELGSLIDANYFACPSPEYNPDENFDAKSLAVVDDGFRVQSPAPAPHSSDDSTEKIEEILACKEMEENSASFEAEKNSGVLARSGVIEGLCIIRPLVVTELALFRVDSSFNSWKTGMDEEEGLKVVAVEESKVISRPSSPRIISRPSSPRVVSSPTSPRVNSCTVERSERRAGKENFVNRLGVWRKRFGMLSSFGMAAAVVGLVILGRRFYLRKPNHSKDPNQTFISFQIYGDDRSINRLKSEAARLNEALSAGKGGMPVVRAQISFGGYYDGV</sequence>
<keyword evidence="2" id="KW-1133">Transmembrane helix</keyword>
<dbReference type="AlphaFoldDB" id="A0AA38FLW1"/>